<dbReference type="InterPro" id="IPR032808">
    <property type="entry name" value="DoxX"/>
</dbReference>
<evidence type="ECO:0000256" key="7">
    <source>
        <dbReference type="SAM" id="Phobius"/>
    </source>
</evidence>
<sequence length="131" mass="14625">MNQERFKKFAPAVVRIGVSLVFLWFGVEQLIDAKNWVGWLPTYSSFIPLQPITIVQLNGIFETVFGLLLVSGFYTRIVAIFLSLHMAHIVSVVGYGEIGVRDFGILAGVVSTAFNGPDFISLDEFLKKRIT</sequence>
<keyword evidence="4 7" id="KW-0812">Transmembrane</keyword>
<evidence type="ECO:0000256" key="6">
    <source>
        <dbReference type="ARBA" id="ARBA00023136"/>
    </source>
</evidence>
<accession>A0A1G2CS50</accession>
<dbReference type="Pfam" id="PF07681">
    <property type="entry name" value="DoxX"/>
    <property type="match status" value="1"/>
</dbReference>
<proteinExistence type="inferred from homology"/>
<gene>
    <name evidence="8" type="ORF">A2648_01315</name>
</gene>
<evidence type="ECO:0000313" key="8">
    <source>
        <dbReference type="EMBL" id="OGZ04203.1"/>
    </source>
</evidence>
<keyword evidence="6 7" id="KW-0472">Membrane</keyword>
<feature type="transmembrane region" description="Helical" evidence="7">
    <location>
        <begin position="12"/>
        <end position="31"/>
    </location>
</feature>
<evidence type="ECO:0000256" key="4">
    <source>
        <dbReference type="ARBA" id="ARBA00022692"/>
    </source>
</evidence>
<evidence type="ECO:0000256" key="1">
    <source>
        <dbReference type="ARBA" id="ARBA00004651"/>
    </source>
</evidence>
<keyword evidence="5 7" id="KW-1133">Transmembrane helix</keyword>
<dbReference type="PANTHER" id="PTHR33452:SF1">
    <property type="entry name" value="INNER MEMBRANE PROTEIN YPHA-RELATED"/>
    <property type="match status" value="1"/>
</dbReference>
<dbReference type="InterPro" id="IPR051907">
    <property type="entry name" value="DoxX-like_oxidoreductase"/>
</dbReference>
<evidence type="ECO:0008006" key="10">
    <source>
        <dbReference type="Google" id="ProtNLM"/>
    </source>
</evidence>
<comment type="similarity">
    <text evidence="2">Belongs to the DoxX family.</text>
</comment>
<comment type="subcellular location">
    <subcellularLocation>
        <location evidence="1">Cell membrane</location>
        <topology evidence="1">Multi-pass membrane protein</topology>
    </subcellularLocation>
</comment>
<evidence type="ECO:0000313" key="9">
    <source>
        <dbReference type="Proteomes" id="UP000178841"/>
    </source>
</evidence>
<evidence type="ECO:0000256" key="2">
    <source>
        <dbReference type="ARBA" id="ARBA00006679"/>
    </source>
</evidence>
<evidence type="ECO:0000256" key="5">
    <source>
        <dbReference type="ARBA" id="ARBA00022989"/>
    </source>
</evidence>
<feature type="transmembrane region" description="Helical" evidence="7">
    <location>
        <begin position="51"/>
        <end position="70"/>
    </location>
</feature>
<dbReference type="GO" id="GO:0005886">
    <property type="term" value="C:plasma membrane"/>
    <property type="evidence" value="ECO:0007669"/>
    <property type="project" value="UniProtKB-SubCell"/>
</dbReference>
<comment type="caution">
    <text evidence="8">The sequence shown here is derived from an EMBL/GenBank/DDBJ whole genome shotgun (WGS) entry which is preliminary data.</text>
</comment>
<feature type="transmembrane region" description="Helical" evidence="7">
    <location>
        <begin position="77"/>
        <end position="96"/>
    </location>
</feature>
<dbReference type="EMBL" id="MHLH01000010">
    <property type="protein sequence ID" value="OGZ04203.1"/>
    <property type="molecule type" value="Genomic_DNA"/>
</dbReference>
<protein>
    <recommendedName>
        <fullName evidence="10">DoxX family protein</fullName>
    </recommendedName>
</protein>
<keyword evidence="3" id="KW-1003">Cell membrane</keyword>
<organism evidence="8 9">
    <name type="scientific">Candidatus Lloydbacteria bacterium RIFCSPHIGHO2_01_FULL_41_20</name>
    <dbReference type="NCBI Taxonomy" id="1798657"/>
    <lineage>
        <taxon>Bacteria</taxon>
        <taxon>Candidatus Lloydiibacteriota</taxon>
    </lineage>
</organism>
<name>A0A1G2CS50_9BACT</name>
<evidence type="ECO:0000256" key="3">
    <source>
        <dbReference type="ARBA" id="ARBA00022475"/>
    </source>
</evidence>
<dbReference type="PANTHER" id="PTHR33452">
    <property type="entry name" value="OXIDOREDUCTASE CATD-RELATED"/>
    <property type="match status" value="1"/>
</dbReference>
<reference evidence="8 9" key="1">
    <citation type="journal article" date="2016" name="Nat. Commun.">
        <title>Thousands of microbial genomes shed light on interconnected biogeochemical processes in an aquifer system.</title>
        <authorList>
            <person name="Anantharaman K."/>
            <person name="Brown C.T."/>
            <person name="Hug L.A."/>
            <person name="Sharon I."/>
            <person name="Castelle C.J."/>
            <person name="Probst A.J."/>
            <person name="Thomas B.C."/>
            <person name="Singh A."/>
            <person name="Wilkins M.J."/>
            <person name="Karaoz U."/>
            <person name="Brodie E.L."/>
            <person name="Williams K.H."/>
            <person name="Hubbard S.S."/>
            <person name="Banfield J.F."/>
        </authorList>
    </citation>
    <scope>NUCLEOTIDE SEQUENCE [LARGE SCALE GENOMIC DNA]</scope>
</reference>
<dbReference type="AlphaFoldDB" id="A0A1G2CS50"/>
<dbReference type="Proteomes" id="UP000178841">
    <property type="component" value="Unassembled WGS sequence"/>
</dbReference>